<accession>A0A8T0A2R8</accession>
<keyword evidence="2" id="KW-0521">NADP</keyword>
<dbReference type="InterPro" id="IPR020471">
    <property type="entry name" value="AKR"/>
</dbReference>
<protein>
    <submittedName>
        <fullName evidence="5">Aldo_ket_red domain-containing protein</fullName>
    </submittedName>
</protein>
<reference evidence="5" key="1">
    <citation type="journal article" date="2020" name="Ecol. Evol.">
        <title>Genome structure and content of the rice root-knot nematode (Meloidogyne graminicola).</title>
        <authorList>
            <person name="Phan N.T."/>
            <person name="Danchin E.G.J."/>
            <person name="Klopp C."/>
            <person name="Perfus-Barbeoch L."/>
            <person name="Kozlowski D.K."/>
            <person name="Koutsovoulos G.D."/>
            <person name="Lopez-Roques C."/>
            <person name="Bouchez O."/>
            <person name="Zahm M."/>
            <person name="Besnard G."/>
            <person name="Bellafiore S."/>
        </authorList>
    </citation>
    <scope>NUCLEOTIDE SEQUENCE</scope>
    <source>
        <strain evidence="5">VN-18</strain>
    </source>
</reference>
<evidence type="ECO:0000313" key="5">
    <source>
        <dbReference type="EMBL" id="KAF7639705.1"/>
    </source>
</evidence>
<dbReference type="PANTHER" id="PTHR43827:SF3">
    <property type="entry name" value="NADP-DEPENDENT OXIDOREDUCTASE DOMAIN-CONTAINING PROTEIN"/>
    <property type="match status" value="1"/>
</dbReference>
<evidence type="ECO:0000256" key="2">
    <source>
        <dbReference type="ARBA" id="ARBA00022857"/>
    </source>
</evidence>
<organism evidence="5 6">
    <name type="scientific">Meloidogyne graminicola</name>
    <dbReference type="NCBI Taxonomy" id="189291"/>
    <lineage>
        <taxon>Eukaryota</taxon>
        <taxon>Metazoa</taxon>
        <taxon>Ecdysozoa</taxon>
        <taxon>Nematoda</taxon>
        <taxon>Chromadorea</taxon>
        <taxon>Rhabditida</taxon>
        <taxon>Tylenchina</taxon>
        <taxon>Tylenchomorpha</taxon>
        <taxon>Tylenchoidea</taxon>
        <taxon>Meloidogynidae</taxon>
        <taxon>Meloidogyninae</taxon>
        <taxon>Meloidogyne</taxon>
    </lineage>
</organism>
<dbReference type="PANTHER" id="PTHR43827">
    <property type="entry name" value="2,5-DIKETO-D-GLUCONIC ACID REDUCTASE"/>
    <property type="match status" value="1"/>
</dbReference>
<dbReference type="InterPro" id="IPR036812">
    <property type="entry name" value="NAD(P)_OxRdtase_dom_sf"/>
</dbReference>
<evidence type="ECO:0000256" key="1">
    <source>
        <dbReference type="ARBA" id="ARBA00007905"/>
    </source>
</evidence>
<dbReference type="OrthoDB" id="416253at2759"/>
<dbReference type="Pfam" id="PF00248">
    <property type="entry name" value="Aldo_ket_red"/>
    <property type="match status" value="1"/>
</dbReference>
<proteinExistence type="inferred from homology"/>
<feature type="domain" description="NADP-dependent oxidoreductase" evidence="4">
    <location>
        <begin position="11"/>
        <end position="72"/>
    </location>
</feature>
<keyword evidence="6" id="KW-1185">Reference proteome</keyword>
<dbReference type="EMBL" id="JABEBT010000003">
    <property type="protein sequence ID" value="KAF7639705.1"/>
    <property type="molecule type" value="Genomic_DNA"/>
</dbReference>
<evidence type="ECO:0000256" key="3">
    <source>
        <dbReference type="ARBA" id="ARBA00023002"/>
    </source>
</evidence>
<sequence length="87" mass="9848">MARQQPELLGDPVVRKLSEKYKITPQKLLLSFAVSQGIGVVPKSSNPEWICSNFDCLDVKLTNEDLEELNNIPISKNYIRPTPCGRY</sequence>
<name>A0A8T0A2R8_9BILA</name>
<comment type="caution">
    <text evidence="5">The sequence shown here is derived from an EMBL/GenBank/DDBJ whole genome shotgun (WGS) entry which is preliminary data.</text>
</comment>
<dbReference type="Proteomes" id="UP000605970">
    <property type="component" value="Unassembled WGS sequence"/>
</dbReference>
<dbReference type="AlphaFoldDB" id="A0A8T0A2R8"/>
<dbReference type="Gene3D" id="3.20.20.100">
    <property type="entry name" value="NADP-dependent oxidoreductase domain"/>
    <property type="match status" value="1"/>
</dbReference>
<comment type="similarity">
    <text evidence="1">Belongs to the aldo/keto reductase family.</text>
</comment>
<dbReference type="SUPFAM" id="SSF51430">
    <property type="entry name" value="NAD(P)-linked oxidoreductase"/>
    <property type="match status" value="1"/>
</dbReference>
<dbReference type="GO" id="GO:0016616">
    <property type="term" value="F:oxidoreductase activity, acting on the CH-OH group of donors, NAD or NADP as acceptor"/>
    <property type="evidence" value="ECO:0007669"/>
    <property type="project" value="UniProtKB-ARBA"/>
</dbReference>
<evidence type="ECO:0000313" key="6">
    <source>
        <dbReference type="Proteomes" id="UP000605970"/>
    </source>
</evidence>
<keyword evidence="3" id="KW-0560">Oxidoreductase</keyword>
<evidence type="ECO:0000259" key="4">
    <source>
        <dbReference type="Pfam" id="PF00248"/>
    </source>
</evidence>
<dbReference type="InterPro" id="IPR023210">
    <property type="entry name" value="NADP_OxRdtase_dom"/>
</dbReference>
<gene>
    <name evidence="5" type="ORF">Mgra_00000626</name>
</gene>